<evidence type="ECO:0000313" key="2">
    <source>
        <dbReference type="EMBL" id="GAA4456180.1"/>
    </source>
</evidence>
<organism evidence="2 3">
    <name type="scientific">Rurimicrobium arvi</name>
    <dbReference type="NCBI Taxonomy" id="2049916"/>
    <lineage>
        <taxon>Bacteria</taxon>
        <taxon>Pseudomonadati</taxon>
        <taxon>Bacteroidota</taxon>
        <taxon>Chitinophagia</taxon>
        <taxon>Chitinophagales</taxon>
        <taxon>Chitinophagaceae</taxon>
        <taxon>Rurimicrobium</taxon>
    </lineage>
</organism>
<accession>A0ABP8MU58</accession>
<evidence type="ECO:0000313" key="3">
    <source>
        <dbReference type="Proteomes" id="UP001501410"/>
    </source>
</evidence>
<feature type="domain" description="HTH LytTR-type" evidence="1">
    <location>
        <begin position="11"/>
        <end position="108"/>
    </location>
</feature>
<dbReference type="InterPro" id="IPR007492">
    <property type="entry name" value="LytTR_DNA-bd_dom"/>
</dbReference>
<keyword evidence="3" id="KW-1185">Reference proteome</keyword>
<reference evidence="3" key="1">
    <citation type="journal article" date="2019" name="Int. J. Syst. Evol. Microbiol.">
        <title>The Global Catalogue of Microorganisms (GCM) 10K type strain sequencing project: providing services to taxonomists for standard genome sequencing and annotation.</title>
        <authorList>
            <consortium name="The Broad Institute Genomics Platform"/>
            <consortium name="The Broad Institute Genome Sequencing Center for Infectious Disease"/>
            <person name="Wu L."/>
            <person name="Ma J."/>
        </authorList>
    </citation>
    <scope>NUCLEOTIDE SEQUENCE [LARGE SCALE GENOMIC DNA]</scope>
    <source>
        <strain evidence="3">JCM 31921</strain>
    </source>
</reference>
<comment type="caution">
    <text evidence="2">The sequence shown here is derived from an EMBL/GenBank/DDBJ whole genome shotgun (WGS) entry which is preliminary data.</text>
</comment>
<name>A0ABP8MU58_9BACT</name>
<dbReference type="SMART" id="SM00850">
    <property type="entry name" value="LytTR"/>
    <property type="match status" value="1"/>
</dbReference>
<sequence>MKQFFTFRRGGRTLIITGGNIVTMEAFGSYTEICLLDGSHIRVSKNLKFLLAHFSDCDFLVRAHRSWVINLDLVSRLLPGRPCSALLKNGLRIPLGAGICDQISARLELRQQNGPNLQSALSVEAAFCSSLSSGSEWNYLSGDTMGPEFKRPVVFRNFSYTYATPDK</sequence>
<proteinExistence type="predicted"/>
<protein>
    <recommendedName>
        <fullName evidence="1">HTH LytTR-type domain-containing protein</fullName>
    </recommendedName>
</protein>
<dbReference type="Pfam" id="PF04397">
    <property type="entry name" value="LytTR"/>
    <property type="match status" value="1"/>
</dbReference>
<dbReference type="Proteomes" id="UP001501410">
    <property type="component" value="Unassembled WGS sequence"/>
</dbReference>
<evidence type="ECO:0000259" key="1">
    <source>
        <dbReference type="SMART" id="SM00850"/>
    </source>
</evidence>
<dbReference type="RefSeq" id="WP_344826589.1">
    <property type="nucleotide sequence ID" value="NZ_BAABEZ010000022.1"/>
</dbReference>
<gene>
    <name evidence="2" type="ORF">GCM10023092_21070</name>
</gene>
<dbReference type="Gene3D" id="2.40.50.1020">
    <property type="entry name" value="LytTr DNA-binding domain"/>
    <property type="match status" value="1"/>
</dbReference>
<dbReference type="EMBL" id="BAABEZ010000022">
    <property type="protein sequence ID" value="GAA4456180.1"/>
    <property type="molecule type" value="Genomic_DNA"/>
</dbReference>